<gene>
    <name evidence="6" type="ORF">A6A04_19370</name>
</gene>
<comment type="caution">
    <text evidence="3">Lacks conserved residue(s) required for the propagation of feature annotation.</text>
</comment>
<dbReference type="InterPro" id="IPR000792">
    <property type="entry name" value="Tscrpt_reg_LuxR_C"/>
</dbReference>
<dbReference type="PANTHER" id="PTHR45566:SF1">
    <property type="entry name" value="HTH-TYPE TRANSCRIPTIONAL REGULATOR YHJB-RELATED"/>
    <property type="match status" value="1"/>
</dbReference>
<evidence type="ECO:0008006" key="8">
    <source>
        <dbReference type="Google" id="ProtNLM"/>
    </source>
</evidence>
<feature type="domain" description="Response regulatory" evidence="5">
    <location>
        <begin position="2"/>
        <end position="119"/>
    </location>
</feature>
<evidence type="ECO:0000256" key="1">
    <source>
        <dbReference type="ARBA" id="ARBA00022553"/>
    </source>
</evidence>
<dbReference type="CDD" id="cd06170">
    <property type="entry name" value="LuxR_C_like"/>
    <property type="match status" value="1"/>
</dbReference>
<dbReference type="SUPFAM" id="SSF46894">
    <property type="entry name" value="C-terminal effector domain of the bipartite response regulators"/>
    <property type="match status" value="1"/>
</dbReference>
<dbReference type="GO" id="GO:0000160">
    <property type="term" value="P:phosphorelay signal transduction system"/>
    <property type="evidence" value="ECO:0007669"/>
    <property type="project" value="InterPro"/>
</dbReference>
<dbReference type="InterPro" id="IPR051015">
    <property type="entry name" value="EvgA-like"/>
</dbReference>
<name>A0A178MN64_9PROT</name>
<dbReference type="EMBL" id="LWQT01000062">
    <property type="protein sequence ID" value="OAN49507.1"/>
    <property type="molecule type" value="Genomic_DNA"/>
</dbReference>
<dbReference type="InterPro" id="IPR001789">
    <property type="entry name" value="Sig_transdc_resp-reg_receiver"/>
</dbReference>
<sequence length="220" mass="23178">MRILLADDQRLLRDAVRPFLSKLSPKTHLIEASTFEEAMSAAAESGEVSLALLGQSLPGMDGVSGIRVFRREFPLAKVVVVSASPDIGMMLEAMDAGTSGVISKTISGRGMLNALRLIMSGETYLPAELVLAATRFAGGKVSEAETSPQAPIESTSFSPAEAEVIPLLLDGLSNKAIAQHCGAGEAAVKARLRGIYKKLGAVNRPQAVWALLAHGKIRSI</sequence>
<dbReference type="PROSITE" id="PS50110">
    <property type="entry name" value="RESPONSE_REGULATORY"/>
    <property type="match status" value="1"/>
</dbReference>
<organism evidence="6 7">
    <name type="scientific">Paramagnetospirillum marisnigri</name>
    <dbReference type="NCBI Taxonomy" id="1285242"/>
    <lineage>
        <taxon>Bacteria</taxon>
        <taxon>Pseudomonadati</taxon>
        <taxon>Pseudomonadota</taxon>
        <taxon>Alphaproteobacteria</taxon>
        <taxon>Rhodospirillales</taxon>
        <taxon>Magnetospirillaceae</taxon>
        <taxon>Paramagnetospirillum</taxon>
    </lineage>
</organism>
<dbReference type="Pfam" id="PF00196">
    <property type="entry name" value="GerE"/>
    <property type="match status" value="1"/>
</dbReference>
<dbReference type="PANTHER" id="PTHR45566">
    <property type="entry name" value="HTH-TYPE TRANSCRIPTIONAL REGULATOR YHJB-RELATED"/>
    <property type="match status" value="1"/>
</dbReference>
<dbReference type="InterPro" id="IPR011006">
    <property type="entry name" value="CheY-like_superfamily"/>
</dbReference>
<dbReference type="SUPFAM" id="SSF52172">
    <property type="entry name" value="CheY-like"/>
    <property type="match status" value="1"/>
</dbReference>
<dbReference type="InterPro" id="IPR016032">
    <property type="entry name" value="Sig_transdc_resp-reg_C-effctor"/>
</dbReference>
<evidence type="ECO:0000256" key="3">
    <source>
        <dbReference type="PROSITE-ProRule" id="PRU00169"/>
    </source>
</evidence>
<dbReference type="InterPro" id="IPR058245">
    <property type="entry name" value="NreC/VraR/RcsB-like_REC"/>
</dbReference>
<accession>A0A178MN64</accession>
<evidence type="ECO:0000313" key="6">
    <source>
        <dbReference type="EMBL" id="OAN49507.1"/>
    </source>
</evidence>
<keyword evidence="1" id="KW-0597">Phosphoprotein</keyword>
<dbReference type="AlphaFoldDB" id="A0A178MN64"/>
<reference evidence="6 7" key="1">
    <citation type="submission" date="2016-04" db="EMBL/GenBank/DDBJ databases">
        <title>Draft genome sequence of freshwater magnetotactic bacteria Magnetospirillum marisnigri SP-1 and Magnetospirillum moscoviense BB-1.</title>
        <authorList>
            <person name="Koziaeva V."/>
            <person name="Dziuba M.V."/>
            <person name="Ivanov T.M."/>
            <person name="Kuznetsov B."/>
            <person name="Grouzdev D.S."/>
        </authorList>
    </citation>
    <scope>NUCLEOTIDE SEQUENCE [LARGE SCALE GENOMIC DNA]</scope>
    <source>
        <strain evidence="6 7">SP-1</strain>
    </source>
</reference>
<dbReference type="PROSITE" id="PS50043">
    <property type="entry name" value="HTH_LUXR_2"/>
    <property type="match status" value="1"/>
</dbReference>
<dbReference type="Pfam" id="PF00072">
    <property type="entry name" value="Response_reg"/>
    <property type="match status" value="1"/>
</dbReference>
<evidence type="ECO:0000313" key="7">
    <source>
        <dbReference type="Proteomes" id="UP000078428"/>
    </source>
</evidence>
<dbReference type="RefSeq" id="WP_068493287.1">
    <property type="nucleotide sequence ID" value="NZ_LWQT01000062.1"/>
</dbReference>
<evidence type="ECO:0000259" key="4">
    <source>
        <dbReference type="PROSITE" id="PS50043"/>
    </source>
</evidence>
<comment type="caution">
    <text evidence="6">The sequence shown here is derived from an EMBL/GenBank/DDBJ whole genome shotgun (WGS) entry which is preliminary data.</text>
</comment>
<protein>
    <recommendedName>
        <fullName evidence="8">DNA-binding response regulator</fullName>
    </recommendedName>
</protein>
<dbReference type="STRING" id="1285242.A6A04_19370"/>
<dbReference type="GO" id="GO:0003677">
    <property type="term" value="F:DNA binding"/>
    <property type="evidence" value="ECO:0007669"/>
    <property type="project" value="UniProtKB-KW"/>
</dbReference>
<dbReference type="Gene3D" id="3.40.50.2300">
    <property type="match status" value="1"/>
</dbReference>
<dbReference type="CDD" id="cd17535">
    <property type="entry name" value="REC_NarL-like"/>
    <property type="match status" value="1"/>
</dbReference>
<dbReference type="SMART" id="SM00448">
    <property type="entry name" value="REC"/>
    <property type="match status" value="1"/>
</dbReference>
<feature type="domain" description="HTH luxR-type" evidence="4">
    <location>
        <begin position="150"/>
        <end position="215"/>
    </location>
</feature>
<evidence type="ECO:0000256" key="2">
    <source>
        <dbReference type="ARBA" id="ARBA00023125"/>
    </source>
</evidence>
<keyword evidence="7" id="KW-1185">Reference proteome</keyword>
<evidence type="ECO:0000259" key="5">
    <source>
        <dbReference type="PROSITE" id="PS50110"/>
    </source>
</evidence>
<dbReference type="Proteomes" id="UP000078428">
    <property type="component" value="Unassembled WGS sequence"/>
</dbReference>
<dbReference type="SMART" id="SM00421">
    <property type="entry name" value="HTH_LUXR"/>
    <property type="match status" value="1"/>
</dbReference>
<dbReference type="GO" id="GO:0006355">
    <property type="term" value="P:regulation of DNA-templated transcription"/>
    <property type="evidence" value="ECO:0007669"/>
    <property type="project" value="InterPro"/>
</dbReference>
<proteinExistence type="predicted"/>
<keyword evidence="2" id="KW-0238">DNA-binding</keyword>